<reference evidence="1 2" key="1">
    <citation type="submission" date="2024-06" db="EMBL/GenBank/DDBJ databases">
        <authorList>
            <person name="Kraege A."/>
            <person name="Thomma B."/>
        </authorList>
    </citation>
    <scope>NUCLEOTIDE SEQUENCE [LARGE SCALE GENOMIC DNA]</scope>
</reference>
<accession>A0ABP1FU14</accession>
<evidence type="ECO:0000313" key="2">
    <source>
        <dbReference type="Proteomes" id="UP001497392"/>
    </source>
</evidence>
<evidence type="ECO:0000313" key="1">
    <source>
        <dbReference type="EMBL" id="CAL5222629.1"/>
    </source>
</evidence>
<organism evidence="1 2">
    <name type="scientific">Coccomyxa viridis</name>
    <dbReference type="NCBI Taxonomy" id="1274662"/>
    <lineage>
        <taxon>Eukaryota</taxon>
        <taxon>Viridiplantae</taxon>
        <taxon>Chlorophyta</taxon>
        <taxon>core chlorophytes</taxon>
        <taxon>Trebouxiophyceae</taxon>
        <taxon>Trebouxiophyceae incertae sedis</taxon>
        <taxon>Coccomyxaceae</taxon>
        <taxon>Coccomyxa</taxon>
    </lineage>
</organism>
<dbReference type="EMBL" id="CAXHTA020000007">
    <property type="protein sequence ID" value="CAL5222629.1"/>
    <property type="molecule type" value="Genomic_DNA"/>
</dbReference>
<keyword evidence="2" id="KW-1185">Reference proteome</keyword>
<dbReference type="Proteomes" id="UP001497392">
    <property type="component" value="Unassembled WGS sequence"/>
</dbReference>
<comment type="caution">
    <text evidence="1">The sequence shown here is derived from an EMBL/GenBank/DDBJ whole genome shotgun (WGS) entry which is preliminary data.</text>
</comment>
<gene>
    <name evidence="1" type="primary">g5024</name>
    <name evidence="1" type="ORF">VP750_LOCUS4288</name>
</gene>
<name>A0ABP1FU14_9CHLO</name>
<protein>
    <submittedName>
        <fullName evidence="1">G5024 protein</fullName>
    </submittedName>
</protein>
<sequence length="123" mass="13793">MLFIPVAEASPEQQAFLALLARGGPRLPHICVCHRDPWWTPTSCCHCEPPDPWEDWDRPDVIWASHASSSVVYVVLNTGLFSVRILFCDDETLLDALTYRLLKAEHLSRFGVAAMVDRSQAAS</sequence>
<proteinExistence type="predicted"/>